<sequence>MSPSKKGRFCASCQKNVNDFTKSSDREIFLAYKEDENLCGRFKTSQLEREINIPKEKNSIWVIATASLIAFLGLGNHTAIAQGKPTIVQTDQKTTEKNLPVDCDNEEIEINGQIIIDDNNPNFEDVEILVVSKNKIVHPSTDGKFCFTANKKDSLLFTKTGFEPYNTFAYKLSKFASIELFQESKCETYTLGGAYVITKRSFLYRLFHKN</sequence>
<proteinExistence type="predicted"/>
<gene>
    <name evidence="1" type="ORF">C4F50_03850</name>
</gene>
<evidence type="ECO:0008006" key="3">
    <source>
        <dbReference type="Google" id="ProtNLM"/>
    </source>
</evidence>
<keyword evidence="2" id="KW-1185">Reference proteome</keyword>
<evidence type="ECO:0000313" key="2">
    <source>
        <dbReference type="Proteomes" id="UP000640614"/>
    </source>
</evidence>
<evidence type="ECO:0000313" key="1">
    <source>
        <dbReference type="EMBL" id="MBE8724071.1"/>
    </source>
</evidence>
<dbReference type="EMBL" id="PRDM01000001">
    <property type="protein sequence ID" value="MBE8724071.1"/>
    <property type="molecule type" value="Genomic_DNA"/>
</dbReference>
<comment type="caution">
    <text evidence="1">The sequence shown here is derived from an EMBL/GenBank/DDBJ whole genome shotgun (WGS) entry which is preliminary data.</text>
</comment>
<dbReference type="RefSeq" id="WP_193845090.1">
    <property type="nucleotide sequence ID" value="NZ_PRDM01000001.1"/>
</dbReference>
<organism evidence="1 2">
    <name type="scientific">Flavobacterium hungaricum</name>
    <dbReference type="NCBI Taxonomy" id="2082725"/>
    <lineage>
        <taxon>Bacteria</taxon>
        <taxon>Pseudomonadati</taxon>
        <taxon>Bacteroidota</taxon>
        <taxon>Flavobacteriia</taxon>
        <taxon>Flavobacteriales</taxon>
        <taxon>Flavobacteriaceae</taxon>
        <taxon>Flavobacterium</taxon>
    </lineage>
</organism>
<name>A0ABR9TFK0_9FLAO</name>
<protein>
    <recommendedName>
        <fullName evidence="3">CarboxypepD_reg-like domain-containing protein</fullName>
    </recommendedName>
</protein>
<accession>A0ABR9TFK0</accession>
<dbReference type="Proteomes" id="UP000640614">
    <property type="component" value="Unassembled WGS sequence"/>
</dbReference>
<reference evidence="1 2" key="1">
    <citation type="submission" date="2018-07" db="EMBL/GenBank/DDBJ databases">
        <title>Genome assembly of strain KB82.</title>
        <authorList>
            <person name="Kukolya J."/>
            <person name="Horvath B."/>
            <person name="Nagy I."/>
            <person name="Toth A."/>
        </authorList>
    </citation>
    <scope>NUCLEOTIDE SEQUENCE [LARGE SCALE GENOMIC DNA]</scope>
    <source>
        <strain evidence="1 2">Kb82</strain>
    </source>
</reference>